<evidence type="ECO:0000313" key="11">
    <source>
        <dbReference type="Proteomes" id="UP000595847"/>
    </source>
</evidence>
<keyword evidence="12" id="KW-1185">Reference proteome</keyword>
<dbReference type="InterPro" id="IPR034804">
    <property type="entry name" value="SQR/QFR_C/D"/>
</dbReference>
<reference evidence="10" key="2">
    <citation type="submission" date="2021-04" db="EMBL/GenBank/DDBJ databases">
        <title>Brevibacillus composti FJAT-54423, complete genome.</title>
        <authorList>
            <person name="Tang R."/>
        </authorList>
    </citation>
    <scope>NUCLEOTIDE SEQUENCE</scope>
    <source>
        <strain evidence="10">FJAT-54424</strain>
    </source>
</reference>
<dbReference type="Proteomes" id="UP000595847">
    <property type="component" value="Chromosome"/>
</dbReference>
<dbReference type="Proteomes" id="UP000677234">
    <property type="component" value="Chromosome"/>
</dbReference>
<evidence type="ECO:0000256" key="6">
    <source>
        <dbReference type="ARBA" id="ARBA00023004"/>
    </source>
</evidence>
<evidence type="ECO:0000313" key="9">
    <source>
        <dbReference type="EMBL" id="QQE73610.1"/>
    </source>
</evidence>
<dbReference type="RefSeq" id="WP_198827217.1">
    <property type="nucleotide sequence ID" value="NZ_CP066308.1"/>
</dbReference>
<evidence type="ECO:0000256" key="8">
    <source>
        <dbReference type="SAM" id="Phobius"/>
    </source>
</evidence>
<evidence type="ECO:0000256" key="2">
    <source>
        <dbReference type="ARBA" id="ARBA00022617"/>
    </source>
</evidence>
<dbReference type="GO" id="GO:0016020">
    <property type="term" value="C:membrane"/>
    <property type="evidence" value="ECO:0007669"/>
    <property type="project" value="UniProtKB-SubCell"/>
</dbReference>
<feature type="transmembrane region" description="Helical" evidence="8">
    <location>
        <begin position="101"/>
        <end position="121"/>
    </location>
</feature>
<evidence type="ECO:0000313" key="12">
    <source>
        <dbReference type="Proteomes" id="UP000677234"/>
    </source>
</evidence>
<keyword evidence="2" id="KW-0349">Heme</keyword>
<reference evidence="9 11" key="1">
    <citation type="submission" date="2020-12" db="EMBL/GenBank/DDBJ databases">
        <title>strain FJAT-54423T represents a novel species of the genus Brevibacillus.</title>
        <authorList>
            <person name="Tang R."/>
        </authorList>
    </citation>
    <scope>NUCLEOTIDE SEQUENCE [LARGE SCALE GENOMIC DNA]</scope>
    <source>
        <strain evidence="9 11">FJAT-54423</strain>
    </source>
</reference>
<keyword evidence="5 8" id="KW-1133">Transmembrane helix</keyword>
<dbReference type="InterPro" id="IPR011138">
    <property type="entry name" value="Cytochrome_b-558"/>
</dbReference>
<dbReference type="InterPro" id="IPR000701">
    <property type="entry name" value="SuccDH_FuR_B_TM-su"/>
</dbReference>
<comment type="subcellular location">
    <subcellularLocation>
        <location evidence="1">Membrane</location>
    </subcellularLocation>
</comment>
<dbReference type="SUPFAM" id="SSF81343">
    <property type="entry name" value="Fumarate reductase respiratory complex transmembrane subunits"/>
    <property type="match status" value="1"/>
</dbReference>
<dbReference type="KEGG" id="bcop:JD108_17205"/>
<evidence type="ECO:0000256" key="1">
    <source>
        <dbReference type="ARBA" id="ARBA00004370"/>
    </source>
</evidence>
<sequence length="207" mass="23532">MNGEIASSRRFLLGRLHSLAGIVPLGLFLLEHLYGNAIAMLGKEKYDRHIEMLLGIPFLPLLEIVFIALPLLYHAGYGIYIGMLSRHNPYRYAYQENWMFVLQRLSGFVTLIFVLYHVWSFRLSSLFFGTPVNYDAVQQHLAHPLIFLFYVLGVVATTFHFSNGLWTGLITWGITRGPLAQRRSALIRNAAFILLTGVGLGTLLSFW</sequence>
<feature type="transmembrane region" description="Helical" evidence="8">
    <location>
        <begin position="12"/>
        <end position="34"/>
    </location>
</feature>
<name>A0A7T5EJC4_9BACL</name>
<keyword evidence="4" id="KW-0479">Metal-binding</keyword>
<keyword evidence="7 8" id="KW-0472">Membrane</keyword>
<organism evidence="9 11">
    <name type="scientific">Brevibacillus composti</name>
    <dbReference type="NCBI Taxonomy" id="2796470"/>
    <lineage>
        <taxon>Bacteria</taxon>
        <taxon>Bacillati</taxon>
        <taxon>Bacillota</taxon>
        <taxon>Bacilli</taxon>
        <taxon>Bacillales</taxon>
        <taxon>Paenibacillaceae</taxon>
        <taxon>Brevibacillus</taxon>
    </lineage>
</organism>
<protein>
    <submittedName>
        <fullName evidence="9">Succinate dehydrogenase</fullName>
    </submittedName>
</protein>
<keyword evidence="3 8" id="KW-0812">Transmembrane</keyword>
<dbReference type="EMBL" id="CP073708">
    <property type="protein sequence ID" value="QUO40692.1"/>
    <property type="molecule type" value="Genomic_DNA"/>
</dbReference>
<feature type="transmembrane region" description="Helical" evidence="8">
    <location>
        <begin position="141"/>
        <end position="174"/>
    </location>
</feature>
<evidence type="ECO:0000256" key="7">
    <source>
        <dbReference type="ARBA" id="ARBA00023136"/>
    </source>
</evidence>
<evidence type="ECO:0000256" key="3">
    <source>
        <dbReference type="ARBA" id="ARBA00022692"/>
    </source>
</evidence>
<evidence type="ECO:0000256" key="4">
    <source>
        <dbReference type="ARBA" id="ARBA00022723"/>
    </source>
</evidence>
<feature type="transmembrane region" description="Helical" evidence="8">
    <location>
        <begin position="54"/>
        <end position="80"/>
    </location>
</feature>
<evidence type="ECO:0000256" key="5">
    <source>
        <dbReference type="ARBA" id="ARBA00022989"/>
    </source>
</evidence>
<dbReference type="Pfam" id="PF01127">
    <property type="entry name" value="Sdh_cyt"/>
    <property type="match status" value="1"/>
</dbReference>
<dbReference type="AlphaFoldDB" id="A0A7T5EJC4"/>
<dbReference type="EMBL" id="CP066308">
    <property type="protein sequence ID" value="QQE73610.1"/>
    <property type="molecule type" value="Genomic_DNA"/>
</dbReference>
<keyword evidence="6" id="KW-0408">Iron</keyword>
<dbReference type="GO" id="GO:0046872">
    <property type="term" value="F:metal ion binding"/>
    <property type="evidence" value="ECO:0007669"/>
    <property type="project" value="UniProtKB-KW"/>
</dbReference>
<evidence type="ECO:0000313" key="10">
    <source>
        <dbReference type="EMBL" id="QUO40692.1"/>
    </source>
</evidence>
<feature type="transmembrane region" description="Helical" evidence="8">
    <location>
        <begin position="186"/>
        <end position="206"/>
    </location>
</feature>
<proteinExistence type="predicted"/>
<gene>
    <name evidence="9" type="ORF">JD108_17205</name>
    <name evidence="10" type="ORF">KDJ56_17150</name>
</gene>
<dbReference type="Gene3D" id="1.20.1300.10">
    <property type="entry name" value="Fumarate reductase/succinate dehydrogenase, transmembrane subunit"/>
    <property type="match status" value="1"/>
</dbReference>
<accession>A0A7T5EJC4</accession>
<dbReference type="NCBIfam" id="TIGR02046">
    <property type="entry name" value="sdhC_b558_fam"/>
    <property type="match status" value="1"/>
</dbReference>